<feature type="region of interest" description="Disordered" evidence="1">
    <location>
        <begin position="28"/>
        <end position="82"/>
    </location>
</feature>
<sequence>MRDSSSDLAPFSQNFLSSISGVSLGFSPLTAAPDPLGAPHTHRPHPPRLQRALSLHTGFQSHGPRQAGPPRLELPRGGQQEPGGVAFAGLKHNTLTSGMLSKRVDNLSNYVKD</sequence>
<gene>
    <name evidence="2" type="ORF">KC01_LOCUS39268</name>
</gene>
<keyword evidence="3" id="KW-1185">Reference proteome</keyword>
<dbReference type="AlphaFoldDB" id="A0AAV2MI49"/>
<evidence type="ECO:0000313" key="3">
    <source>
        <dbReference type="Proteomes" id="UP001497482"/>
    </source>
</evidence>
<proteinExistence type="predicted"/>
<organism evidence="2 3">
    <name type="scientific">Knipowitschia caucasica</name>
    <name type="common">Caucasian dwarf goby</name>
    <name type="synonym">Pomatoschistus caucasicus</name>
    <dbReference type="NCBI Taxonomy" id="637954"/>
    <lineage>
        <taxon>Eukaryota</taxon>
        <taxon>Metazoa</taxon>
        <taxon>Chordata</taxon>
        <taxon>Craniata</taxon>
        <taxon>Vertebrata</taxon>
        <taxon>Euteleostomi</taxon>
        <taxon>Actinopterygii</taxon>
        <taxon>Neopterygii</taxon>
        <taxon>Teleostei</taxon>
        <taxon>Neoteleostei</taxon>
        <taxon>Acanthomorphata</taxon>
        <taxon>Gobiaria</taxon>
        <taxon>Gobiiformes</taxon>
        <taxon>Gobioidei</taxon>
        <taxon>Gobiidae</taxon>
        <taxon>Gobiinae</taxon>
        <taxon>Knipowitschia</taxon>
    </lineage>
</organism>
<evidence type="ECO:0000313" key="2">
    <source>
        <dbReference type="EMBL" id="CAL1613000.1"/>
    </source>
</evidence>
<evidence type="ECO:0000256" key="1">
    <source>
        <dbReference type="SAM" id="MobiDB-lite"/>
    </source>
</evidence>
<reference evidence="2 3" key="1">
    <citation type="submission" date="2024-04" db="EMBL/GenBank/DDBJ databases">
        <authorList>
            <person name="Waldvogel A.-M."/>
            <person name="Schoenle A."/>
        </authorList>
    </citation>
    <scope>NUCLEOTIDE SEQUENCE [LARGE SCALE GENOMIC DNA]</scope>
</reference>
<dbReference type="Proteomes" id="UP001497482">
    <property type="component" value="Chromosome 8"/>
</dbReference>
<protein>
    <submittedName>
        <fullName evidence="2">Uncharacterized protein</fullName>
    </submittedName>
</protein>
<dbReference type="EMBL" id="OZ035830">
    <property type="protein sequence ID" value="CAL1613000.1"/>
    <property type="molecule type" value="Genomic_DNA"/>
</dbReference>
<name>A0AAV2MI49_KNICA</name>
<accession>A0AAV2MI49</accession>